<name>K9EXA7_9ACTO</name>
<dbReference type="GO" id="GO:0005975">
    <property type="term" value="P:carbohydrate metabolic process"/>
    <property type="evidence" value="ECO:0007669"/>
    <property type="project" value="InterPro"/>
</dbReference>
<dbReference type="InterPro" id="IPR018970">
    <property type="entry name" value="Xul5P/Fru6P_PKetolase_N"/>
</dbReference>
<dbReference type="PANTHER" id="PTHR31273:SF0">
    <property type="entry name" value="PHOSPHOKETOLASE-RELATED"/>
    <property type="match status" value="1"/>
</dbReference>
<evidence type="ECO:0000256" key="1">
    <source>
        <dbReference type="ARBA" id="ARBA00001964"/>
    </source>
</evidence>
<dbReference type="AlphaFoldDB" id="K9EXA7"/>
<organism evidence="7 8">
    <name type="scientific">Actinobaculum massiliense ACS-171-V-Col2</name>
    <dbReference type="NCBI Taxonomy" id="883066"/>
    <lineage>
        <taxon>Bacteria</taxon>
        <taxon>Bacillati</taxon>
        <taxon>Actinomycetota</taxon>
        <taxon>Actinomycetes</taxon>
        <taxon>Actinomycetales</taxon>
        <taxon>Actinomycetaceae</taxon>
        <taxon>Actinobaculum</taxon>
    </lineage>
</organism>
<evidence type="ECO:0000256" key="2">
    <source>
        <dbReference type="ARBA" id="ARBA00005623"/>
    </source>
</evidence>
<evidence type="ECO:0000259" key="5">
    <source>
        <dbReference type="Pfam" id="PF09363"/>
    </source>
</evidence>
<dbReference type="PATRIC" id="fig|883066.3.peg.423"/>
<dbReference type="PROSITE" id="PS60003">
    <property type="entry name" value="PHOSPHOKETOLASE_2"/>
    <property type="match status" value="1"/>
</dbReference>
<dbReference type="InterPro" id="IPR019790">
    <property type="entry name" value="Xul5P/Fru6P_PKetolase_CS"/>
</dbReference>
<comment type="similarity">
    <text evidence="2">Belongs to the XFP family.</text>
</comment>
<dbReference type="GO" id="GO:0016832">
    <property type="term" value="F:aldehyde-lyase activity"/>
    <property type="evidence" value="ECO:0007669"/>
    <property type="project" value="InterPro"/>
</dbReference>
<dbReference type="PROSITE" id="PS60002">
    <property type="entry name" value="PHOSPHOKETOLASE_1"/>
    <property type="match status" value="1"/>
</dbReference>
<keyword evidence="8" id="KW-1185">Reference proteome</keyword>
<dbReference type="PANTHER" id="PTHR31273">
    <property type="entry name" value="PHOSPHOKETOLASE-RELATED"/>
    <property type="match status" value="1"/>
</dbReference>
<dbReference type="InterPro" id="IPR019789">
    <property type="entry name" value="Xul5P/Fru6P_PKetolase_ThDP_BS"/>
</dbReference>
<dbReference type="STRING" id="202789.GCA_001457435_01732"/>
<dbReference type="PIRSF" id="PIRSF017245">
    <property type="entry name" value="Phosphoketolase"/>
    <property type="match status" value="1"/>
</dbReference>
<dbReference type="Gene3D" id="3.40.50.970">
    <property type="match status" value="2"/>
</dbReference>
<dbReference type="Gene3D" id="3.40.50.920">
    <property type="match status" value="1"/>
</dbReference>
<accession>K9EXA7</accession>
<comment type="cofactor">
    <cofactor evidence="1">
        <name>thiamine diphosphate</name>
        <dbReference type="ChEBI" id="CHEBI:58937"/>
    </cofactor>
</comment>
<gene>
    <name evidence="7" type="ORF">HMPREF9233_00404</name>
</gene>
<evidence type="ECO:0000256" key="3">
    <source>
        <dbReference type="ARBA" id="ARBA00023052"/>
    </source>
</evidence>
<sequence>MSKSSELLEALKNPTDEEIRSVDAWWRADCYLTAGQIYLQSNPLLRTPLSAEDIKPRLLGHWGTSPGLAFIYAHANRLIKRTGQSMIYITGPGHGGPAIVGATYLEDTYSEIYPRVSQDEEGLHRLFRQFSQPGGIPSHVSVTTPGSINEGGELGYALVHAFGAIFDNPDLIALTVVGDGEAETGPLEGSWKGISFVNPARDGAVLPILHLNGAKIASPTVQARKDPEQLRKLYEGHGYEVLEVTGDDVPGMHYRFAEALATAWGKIRAIQEEARELDENGEMKGLAQVPGNGEMPRWPMIILRTPKGWTGPHEVDGTVVEGTWRAHQVPLAGVRDNAEHLQMLENWFRSYKPEELFDENGAPTELVRANNPEGELRMSANPVANAGGEYQPLDMPDWRELANYFDPAERGKLAGKKESTRYLGEFMRELYKRNPETFRVFCPDELNSNRLGAVLEESDRAWMEETNDLDVSLSRSGRVMEVLSEHNTHGWLEGYTLTGRHGLWASYESFGMVSISQTIQHGKWLEEGIHLDWRTPVPALNLLLSSTCWRNDHNGFSHQGPGMLSSVLNLRGDIVRAYLPPDGNCLLEAASHVFQSTDRVNLIVQDKQPQFQWLTPEEAHEHVKRGYGIWDWAGNEDPDSDGDPDIILGCAGDVVTAEVVAAAQIIRERLPKMKVRVVNVVRPQVLARPKDHPRGMTNIDFTETFTDHVDCVFVFHGYPGTVHQLLHGRPDADRFHARGFIEEGTTTSPFDMVVRNRVDRYHLVEDAINNCKRSIRGGADLKRWCEAQLAKHHAYVVEHLEDMPEIANWEFDGNLGK</sequence>
<dbReference type="eggNOG" id="COG3957">
    <property type="taxonomic scope" value="Bacteria"/>
</dbReference>
<dbReference type="EMBL" id="AGWL01000002">
    <property type="protein sequence ID" value="EKU95617.1"/>
    <property type="molecule type" value="Genomic_DNA"/>
</dbReference>
<dbReference type="Pfam" id="PF09363">
    <property type="entry name" value="XFP_C"/>
    <property type="match status" value="1"/>
</dbReference>
<dbReference type="Proteomes" id="UP000009888">
    <property type="component" value="Unassembled WGS sequence"/>
</dbReference>
<evidence type="ECO:0000313" key="7">
    <source>
        <dbReference type="EMBL" id="EKU95617.1"/>
    </source>
</evidence>
<comment type="caution">
    <text evidence="7">The sequence shown here is derived from an EMBL/GenBank/DDBJ whole genome shotgun (WGS) entry which is preliminary data.</text>
</comment>
<dbReference type="Pfam" id="PF03894">
    <property type="entry name" value="XFP"/>
    <property type="match status" value="1"/>
</dbReference>
<proteinExistence type="inferred from homology"/>
<evidence type="ECO:0000259" key="6">
    <source>
        <dbReference type="Pfam" id="PF09364"/>
    </source>
</evidence>
<evidence type="ECO:0000256" key="4">
    <source>
        <dbReference type="ARBA" id="ARBA00023239"/>
    </source>
</evidence>
<dbReference type="HOGENOM" id="CLU_013954_2_0_11"/>
<keyword evidence="3" id="KW-0786">Thiamine pyrophosphate</keyword>
<dbReference type="InterPro" id="IPR029061">
    <property type="entry name" value="THDP-binding"/>
</dbReference>
<dbReference type="InterPro" id="IPR009014">
    <property type="entry name" value="Transketo_C/PFOR_II"/>
</dbReference>
<reference evidence="7 8" key="1">
    <citation type="submission" date="2012-09" db="EMBL/GenBank/DDBJ databases">
        <title>The Genome Sequence of Actinobaculum massiliae ACS-171-V-COL2.</title>
        <authorList>
            <consortium name="The Broad Institute Genome Sequencing Platform"/>
            <person name="Earl A."/>
            <person name="Ward D."/>
            <person name="Feldgarden M."/>
            <person name="Gevers D."/>
            <person name="Saerens B."/>
            <person name="Vaneechoutte M."/>
            <person name="Walker B."/>
            <person name="Young S.K."/>
            <person name="Zeng Q."/>
            <person name="Gargeya S."/>
            <person name="Fitzgerald M."/>
            <person name="Haas B."/>
            <person name="Abouelleil A."/>
            <person name="Alvarado L."/>
            <person name="Arachchi H.M."/>
            <person name="Berlin A."/>
            <person name="Chapman S.B."/>
            <person name="Goldberg J."/>
            <person name="Griggs A."/>
            <person name="Gujja S."/>
            <person name="Hansen M."/>
            <person name="Howarth C."/>
            <person name="Imamovic A."/>
            <person name="Larimer J."/>
            <person name="McCowen C."/>
            <person name="Montmayeur A."/>
            <person name="Murphy C."/>
            <person name="Neiman D."/>
            <person name="Pearson M."/>
            <person name="Priest M."/>
            <person name="Roberts A."/>
            <person name="Saif S."/>
            <person name="Shea T."/>
            <person name="Sisk P."/>
            <person name="Sykes S."/>
            <person name="Wortman J."/>
            <person name="Nusbaum C."/>
            <person name="Birren B."/>
        </authorList>
    </citation>
    <scope>NUCLEOTIDE SEQUENCE [LARGE SCALE GENOMIC DNA]</scope>
    <source>
        <strain evidence="8">ACS-171-V-Col2</strain>
    </source>
</reference>
<dbReference type="RefSeq" id="WP_007000622.1">
    <property type="nucleotide sequence ID" value="NZ_JH992955.1"/>
</dbReference>
<feature type="domain" description="Xylulose 5-phosphate/Fructose 6-phosphate phosphoketolase C-terminal" evidence="5">
    <location>
        <begin position="607"/>
        <end position="810"/>
    </location>
</feature>
<evidence type="ECO:0000313" key="8">
    <source>
        <dbReference type="Proteomes" id="UP000009888"/>
    </source>
</evidence>
<dbReference type="InterPro" id="IPR018969">
    <property type="entry name" value="Xul5P/Fru6P_PKetolase_C"/>
</dbReference>
<dbReference type="InterPro" id="IPR005593">
    <property type="entry name" value="Xul5P/Fru6P_PKetolase"/>
</dbReference>
<evidence type="ECO:0008006" key="9">
    <source>
        <dbReference type="Google" id="ProtNLM"/>
    </source>
</evidence>
<protein>
    <recommendedName>
        <fullName evidence="9">Phosphoketolase</fullName>
    </recommendedName>
</protein>
<dbReference type="NCBIfam" id="NF003619">
    <property type="entry name" value="PRK05261.1-4"/>
    <property type="match status" value="1"/>
</dbReference>
<dbReference type="GO" id="GO:0000287">
    <property type="term" value="F:magnesium ion binding"/>
    <property type="evidence" value="ECO:0007669"/>
    <property type="project" value="UniProtKB-ARBA"/>
</dbReference>
<dbReference type="Pfam" id="PF09364">
    <property type="entry name" value="XFP_N"/>
    <property type="match status" value="1"/>
</dbReference>
<feature type="domain" description="Xylulose 5-phosphate/Fructose 6-phosphate phosphoketolase N-terminal" evidence="6">
    <location>
        <begin position="15"/>
        <end position="387"/>
    </location>
</feature>
<dbReference type="SUPFAM" id="SSF52518">
    <property type="entry name" value="Thiamin diphosphate-binding fold (THDP-binding)"/>
    <property type="match status" value="2"/>
</dbReference>
<keyword evidence="4" id="KW-0456">Lyase</keyword>